<dbReference type="GeneID" id="116299230"/>
<dbReference type="Gene3D" id="1.20.1250.20">
    <property type="entry name" value="MFS general substrate transporter like domains"/>
    <property type="match status" value="1"/>
</dbReference>
<feature type="transmembrane region" description="Helical" evidence="5">
    <location>
        <begin position="316"/>
        <end position="338"/>
    </location>
</feature>
<feature type="transmembrane region" description="Helical" evidence="5">
    <location>
        <begin position="350"/>
        <end position="371"/>
    </location>
</feature>
<dbReference type="Pfam" id="PF00083">
    <property type="entry name" value="Sugar_tr"/>
    <property type="match status" value="1"/>
</dbReference>
<dbReference type="CDD" id="cd17317">
    <property type="entry name" value="MFS_SLC22"/>
    <property type="match status" value="1"/>
</dbReference>
<evidence type="ECO:0000256" key="1">
    <source>
        <dbReference type="ARBA" id="ARBA00004141"/>
    </source>
</evidence>
<feature type="transmembrane region" description="Helical" evidence="5">
    <location>
        <begin position="236"/>
        <end position="254"/>
    </location>
</feature>
<dbReference type="PROSITE" id="PS50850">
    <property type="entry name" value="MFS"/>
    <property type="match status" value="1"/>
</dbReference>
<feature type="transmembrane region" description="Helical" evidence="5">
    <location>
        <begin position="36"/>
        <end position="54"/>
    </location>
</feature>
<evidence type="ECO:0000256" key="3">
    <source>
        <dbReference type="ARBA" id="ARBA00022989"/>
    </source>
</evidence>
<evidence type="ECO:0000259" key="6">
    <source>
        <dbReference type="PROSITE" id="PS50850"/>
    </source>
</evidence>
<dbReference type="Proteomes" id="UP000515163">
    <property type="component" value="Unplaced"/>
</dbReference>
<evidence type="ECO:0000313" key="7">
    <source>
        <dbReference type="Proteomes" id="UP000515163"/>
    </source>
</evidence>
<keyword evidence="4 5" id="KW-0472">Membrane</keyword>
<dbReference type="OrthoDB" id="3936150at2759"/>
<protein>
    <submittedName>
        <fullName evidence="8">Solute carrier family 22 member 5-like</fullName>
    </submittedName>
</protein>
<dbReference type="InParanoid" id="A0A6P8IDR6"/>
<dbReference type="InterPro" id="IPR036259">
    <property type="entry name" value="MFS_trans_sf"/>
</dbReference>
<feature type="transmembrane region" description="Helical" evidence="5">
    <location>
        <begin position="438"/>
        <end position="463"/>
    </location>
</feature>
<gene>
    <name evidence="8" type="primary">LOC116299230</name>
</gene>
<feature type="transmembrane region" description="Helical" evidence="5">
    <location>
        <begin position="380"/>
        <end position="400"/>
    </location>
</feature>
<feature type="transmembrane region" description="Helical" evidence="5">
    <location>
        <begin position="175"/>
        <end position="195"/>
    </location>
</feature>
<dbReference type="PANTHER" id="PTHR24064">
    <property type="entry name" value="SOLUTE CARRIER FAMILY 22 MEMBER"/>
    <property type="match status" value="1"/>
</dbReference>
<dbReference type="GO" id="GO:0016020">
    <property type="term" value="C:membrane"/>
    <property type="evidence" value="ECO:0007669"/>
    <property type="project" value="UniProtKB-SubCell"/>
</dbReference>
<reference evidence="8" key="1">
    <citation type="submission" date="2025-08" db="UniProtKB">
        <authorList>
            <consortium name="RefSeq"/>
        </authorList>
    </citation>
    <scope>IDENTIFICATION</scope>
    <source>
        <tissue evidence="8">Tentacle</tissue>
    </source>
</reference>
<dbReference type="RefSeq" id="XP_031563720.1">
    <property type="nucleotide sequence ID" value="XM_031707860.1"/>
</dbReference>
<feature type="transmembrane region" description="Helical" evidence="5">
    <location>
        <begin position="149"/>
        <end position="169"/>
    </location>
</feature>
<dbReference type="KEGG" id="aten:116299230"/>
<organism evidence="7 8">
    <name type="scientific">Actinia tenebrosa</name>
    <name type="common">Australian red waratah sea anemone</name>
    <dbReference type="NCBI Taxonomy" id="6105"/>
    <lineage>
        <taxon>Eukaryota</taxon>
        <taxon>Metazoa</taxon>
        <taxon>Cnidaria</taxon>
        <taxon>Anthozoa</taxon>
        <taxon>Hexacorallia</taxon>
        <taxon>Actiniaria</taxon>
        <taxon>Actiniidae</taxon>
        <taxon>Actinia</taxon>
    </lineage>
</organism>
<accession>A0A6P8IDR6</accession>
<keyword evidence="2 5" id="KW-0812">Transmembrane</keyword>
<dbReference type="GO" id="GO:0022857">
    <property type="term" value="F:transmembrane transporter activity"/>
    <property type="evidence" value="ECO:0007669"/>
    <property type="project" value="InterPro"/>
</dbReference>
<dbReference type="InterPro" id="IPR020846">
    <property type="entry name" value="MFS_dom"/>
</dbReference>
<keyword evidence="7" id="KW-1185">Reference proteome</keyword>
<sequence>MDDEADKQKLSSSRIHSSTEFDGLLKKIGDFSKFQYIQWLLLFLAVIPQAWYTYAPAFAARKVDETQMLCSNTINVTGKAICKDRIWQDVDYCGKVKYSPEYTSVATDWNLICADAKKYIPLTKTIFYAGKLVGAYLFGWISDRYGRRVTLLSTMFIQFVASLIQSFSVNFTMYVILRVPLGVCSGGTLIAAFALMAEMVGPNRRNVANILVQSSYGVGIPLLALLGYLVRGWMSFNLAMTIPNVVFVLYFCFVPESPRWLAARGRIKEAEVILRKIAKINGHEYEEGDLEQIQGLYKKEEATKTYHFWHLFSTKYLTKTTIIEGWSWLVVSGVYYGLSFNSGNLSGDYYVNYAASGLVEIPAYIIAGILVDKVNRRIPLIGYFILGAVSLLCIVPIQATGKQDELSAVVMVLALIGKFTISAAYYQVYIHAAELYPTVIRSAGVGFASLCGRIGGMAAPYVVDSTPPIFPAIIFGIASMTAGVVTFFLPETKGKPLPDYINEGESQGIILKVDEKEDKDQTTPL</sequence>
<dbReference type="AlphaFoldDB" id="A0A6P8IDR6"/>
<proteinExistence type="predicted"/>
<name>A0A6P8IDR6_ACTTE</name>
<feature type="transmembrane region" description="Helical" evidence="5">
    <location>
        <begin position="406"/>
        <end position="426"/>
    </location>
</feature>
<feature type="transmembrane region" description="Helical" evidence="5">
    <location>
        <begin position="125"/>
        <end position="142"/>
    </location>
</feature>
<keyword evidence="3 5" id="KW-1133">Transmembrane helix</keyword>
<evidence type="ECO:0000256" key="4">
    <source>
        <dbReference type="ARBA" id="ARBA00023136"/>
    </source>
</evidence>
<comment type="subcellular location">
    <subcellularLocation>
        <location evidence="1">Membrane</location>
        <topology evidence="1">Multi-pass membrane protein</topology>
    </subcellularLocation>
</comment>
<feature type="transmembrane region" description="Helical" evidence="5">
    <location>
        <begin position="469"/>
        <end position="489"/>
    </location>
</feature>
<evidence type="ECO:0000256" key="5">
    <source>
        <dbReference type="SAM" id="Phobius"/>
    </source>
</evidence>
<dbReference type="InterPro" id="IPR005828">
    <property type="entry name" value="MFS_sugar_transport-like"/>
</dbReference>
<evidence type="ECO:0000256" key="2">
    <source>
        <dbReference type="ARBA" id="ARBA00022692"/>
    </source>
</evidence>
<evidence type="ECO:0000313" key="8">
    <source>
        <dbReference type="RefSeq" id="XP_031563720.1"/>
    </source>
</evidence>
<feature type="transmembrane region" description="Helical" evidence="5">
    <location>
        <begin position="207"/>
        <end position="230"/>
    </location>
</feature>
<dbReference type="SUPFAM" id="SSF103473">
    <property type="entry name" value="MFS general substrate transporter"/>
    <property type="match status" value="1"/>
</dbReference>
<feature type="domain" description="Major facilitator superfamily (MFS) profile" evidence="6">
    <location>
        <begin position="41"/>
        <end position="494"/>
    </location>
</feature>